<evidence type="ECO:0000313" key="3">
    <source>
        <dbReference type="EMBL" id="VFT91795.1"/>
    </source>
</evidence>
<keyword evidence="1" id="KW-0472">Membrane</keyword>
<keyword evidence="1" id="KW-1133">Transmembrane helix</keyword>
<protein>
    <submittedName>
        <fullName evidence="3">Aste57867_14981 protein</fullName>
    </submittedName>
</protein>
<gene>
    <name evidence="3" type="primary">Aste57867_14981</name>
    <name evidence="2" type="ORF">As57867_014925</name>
    <name evidence="3" type="ORF">ASTE57867_14981</name>
</gene>
<keyword evidence="1" id="KW-0812">Transmembrane</keyword>
<evidence type="ECO:0000313" key="2">
    <source>
        <dbReference type="EMBL" id="KAF0694122.1"/>
    </source>
</evidence>
<reference evidence="3 4" key="1">
    <citation type="submission" date="2019-03" db="EMBL/GenBank/DDBJ databases">
        <authorList>
            <person name="Gaulin E."/>
            <person name="Dumas B."/>
        </authorList>
    </citation>
    <scope>NUCLEOTIDE SEQUENCE [LARGE SCALE GENOMIC DNA]</scope>
    <source>
        <strain evidence="3">CBS 568.67</strain>
    </source>
</reference>
<keyword evidence="4" id="KW-1185">Reference proteome</keyword>
<evidence type="ECO:0000256" key="1">
    <source>
        <dbReference type="SAM" id="Phobius"/>
    </source>
</evidence>
<dbReference type="EMBL" id="CAADRA010005620">
    <property type="protein sequence ID" value="VFT91795.1"/>
    <property type="molecule type" value="Genomic_DNA"/>
</dbReference>
<dbReference type="EMBL" id="VJMH01005599">
    <property type="protein sequence ID" value="KAF0694122.1"/>
    <property type="molecule type" value="Genomic_DNA"/>
</dbReference>
<feature type="transmembrane region" description="Helical" evidence="1">
    <location>
        <begin position="551"/>
        <end position="572"/>
    </location>
</feature>
<feature type="transmembrane region" description="Helical" evidence="1">
    <location>
        <begin position="208"/>
        <end position="229"/>
    </location>
</feature>
<proteinExistence type="predicted"/>
<organism evidence="3 4">
    <name type="scientific">Aphanomyces stellatus</name>
    <dbReference type="NCBI Taxonomy" id="120398"/>
    <lineage>
        <taxon>Eukaryota</taxon>
        <taxon>Sar</taxon>
        <taxon>Stramenopiles</taxon>
        <taxon>Oomycota</taxon>
        <taxon>Saprolegniomycetes</taxon>
        <taxon>Saprolegniales</taxon>
        <taxon>Verrucalvaceae</taxon>
        <taxon>Aphanomyces</taxon>
    </lineage>
</organism>
<sequence>MSSPSAISLFRHDGSTVYCYHTQQSPYEATVNRPPTGTTGHSDWQGVGPTVCPGTMTMQLVSKQDTLRGHPDAGATLTFRYTMTFEPRPVETGLLLRTIVPVPIALGSPTRAQIVHANVHVCPATGVCDVFGLPMTKSPAQFANLSTTLSATFDAAVSLAVPDVYSVFGHVTFAHTNATTTASVLSRVDLVVYDLYEYAPRGTTPASLPVVLGVLGGLVVVALAVCCFVRRCRMHSASMPQVEPFDVYTSVHVAAPPTVDDKNEFKPDVGRTLQSYDTCVHHPQEYLSHDHSIDASSSSLSHMRPAVTTWRDWPAALTQSMVARTLTMRACCRGHVMGLLLLLASGQNAFPPSPPPLPVVPTLDGTTTYCWASKAPLNATTFSPAQVLAAAVGGANCISSMQLTIATVTPPLVTFGIASATWTLVPPPQKPPSNPPLVPSSILVDPNGISIFSSNVAACAASSSCSFVGAAPLALSTPPQQAPFAPSALFPSPPIPIFHASLQFPTPDTYTVFAHVVLASGDDPSIRLDLVVYSTVTVVPPATSSTSRASFIVALVATIVFVLGLALLLWLYRCHRRRATAPTHVPTTTTTTPTTTAFDLGDPLWGARLSTPQPKLCVLSLHDPDSIAYAHDEFSAVFRPSAPPLSPASWIPSEGLSPLGSTRAAHDYELL</sequence>
<evidence type="ECO:0000313" key="4">
    <source>
        <dbReference type="Proteomes" id="UP000332933"/>
    </source>
</evidence>
<name>A0A485L319_9STRA</name>
<accession>A0A485L319</accession>
<dbReference type="AlphaFoldDB" id="A0A485L319"/>
<reference evidence="2" key="2">
    <citation type="submission" date="2019-06" db="EMBL/GenBank/DDBJ databases">
        <title>Genomics analysis of Aphanomyces spp. identifies a new class of oomycete effector associated with host adaptation.</title>
        <authorList>
            <person name="Gaulin E."/>
        </authorList>
    </citation>
    <scope>NUCLEOTIDE SEQUENCE</scope>
    <source>
        <strain evidence="2">CBS 578.67</strain>
    </source>
</reference>
<dbReference type="Proteomes" id="UP000332933">
    <property type="component" value="Unassembled WGS sequence"/>
</dbReference>